<gene>
    <name evidence="3" type="ORF">GQ26_0100930</name>
</gene>
<protein>
    <submittedName>
        <fullName evidence="3">Multiple myeloma tumor-associated protein 2 like</fullName>
    </submittedName>
</protein>
<name>A0A093VGG3_TALMA</name>
<dbReference type="InterPro" id="IPR039207">
    <property type="entry name" value="MMTAG2-like"/>
</dbReference>
<sequence>MDLVAGVRKEGSRGGRDSFKWSDVKESSHREKYLGHSIMAPVGRWQQNRDLNWYAKSDASSAEKAKQEREEEIRRIKEAEQDAMALALGLPVAPRASNNANMTPLGGSEVRKAVQESTDVDDKADGDGGRGLGFGSYGGAAAMKDAEDEILAPIGMDSDMRISGQEKDGKDRGHRSRRDRSRDHDRRRDREHRDRDRSGRHRNDRDADREHRHHHRREDREHKRHRSRSRSVSRSPRPERRERRPDSDRHRDAGRTGRHRSSSPRRDRDHEGGRDAHHRYHR</sequence>
<accession>A0A093VGG3</accession>
<feature type="compositionally biased region" description="Basic and acidic residues" evidence="1">
    <location>
        <begin position="180"/>
        <end position="210"/>
    </location>
</feature>
<feature type="compositionally biased region" description="Basic residues" evidence="1">
    <location>
        <begin position="211"/>
        <end position="231"/>
    </location>
</feature>
<evidence type="ECO:0000259" key="2">
    <source>
        <dbReference type="Pfam" id="PF10159"/>
    </source>
</evidence>
<dbReference type="InterPro" id="IPR019315">
    <property type="entry name" value="MMTA2_N"/>
</dbReference>
<feature type="region of interest" description="Disordered" evidence="1">
    <location>
        <begin position="95"/>
        <end position="139"/>
    </location>
</feature>
<feature type="compositionally biased region" description="Basic and acidic residues" evidence="1">
    <location>
        <begin position="158"/>
        <end position="171"/>
    </location>
</feature>
<dbReference type="eggNOG" id="KOG4520">
    <property type="taxonomic scope" value="Eukaryota"/>
</dbReference>
<feature type="compositionally biased region" description="Basic and acidic residues" evidence="1">
    <location>
        <begin position="264"/>
        <end position="275"/>
    </location>
</feature>
<feature type="compositionally biased region" description="Gly residues" evidence="1">
    <location>
        <begin position="129"/>
        <end position="138"/>
    </location>
</feature>
<feature type="domain" description="Multiple myeloma tumor-associated protein 2-like N-terminal" evidence="2">
    <location>
        <begin position="11"/>
        <end position="89"/>
    </location>
</feature>
<dbReference type="HOGENOM" id="CLU_061193_3_0_1"/>
<dbReference type="PANTHER" id="PTHR14580:SF0">
    <property type="entry name" value="MULTIPLE MYELOMA TUMOR-ASSOCIATED PROTEIN 2"/>
    <property type="match status" value="1"/>
</dbReference>
<organism evidence="3">
    <name type="scientific">Talaromyces marneffei PM1</name>
    <dbReference type="NCBI Taxonomy" id="1077442"/>
    <lineage>
        <taxon>Eukaryota</taxon>
        <taxon>Fungi</taxon>
        <taxon>Dikarya</taxon>
        <taxon>Ascomycota</taxon>
        <taxon>Pezizomycotina</taxon>
        <taxon>Eurotiomycetes</taxon>
        <taxon>Eurotiomycetidae</taxon>
        <taxon>Eurotiales</taxon>
        <taxon>Trichocomaceae</taxon>
        <taxon>Talaromyces</taxon>
        <taxon>Talaromyces sect. Talaromyces</taxon>
    </lineage>
</organism>
<feature type="compositionally biased region" description="Basic and acidic residues" evidence="1">
    <location>
        <begin position="109"/>
        <end position="128"/>
    </location>
</feature>
<dbReference type="EMBL" id="JPOX01000010">
    <property type="protein sequence ID" value="KFX49049.1"/>
    <property type="molecule type" value="Genomic_DNA"/>
</dbReference>
<reference evidence="3" key="1">
    <citation type="journal article" date="2014" name="PLoS Genet.">
        <title>Signature Gene Expression Reveals Novel Clues to the Molecular Mechanisms of Dimorphic Transition in Penicillium marneffei.</title>
        <authorList>
            <person name="Yang E."/>
            <person name="Wang G."/>
            <person name="Cai J."/>
            <person name="Woo P.C."/>
            <person name="Lau S.K."/>
            <person name="Yuen K.-Y."/>
            <person name="Chow W.-N."/>
            <person name="Lin X."/>
        </authorList>
    </citation>
    <scope>NUCLEOTIDE SEQUENCE [LARGE SCALE GENOMIC DNA]</scope>
    <source>
        <strain evidence="3">PM1</strain>
    </source>
</reference>
<dbReference type="Pfam" id="PF10159">
    <property type="entry name" value="MMtag"/>
    <property type="match status" value="1"/>
</dbReference>
<evidence type="ECO:0000313" key="3">
    <source>
        <dbReference type="EMBL" id="KFX49049.1"/>
    </source>
</evidence>
<evidence type="ECO:0000256" key="1">
    <source>
        <dbReference type="SAM" id="MobiDB-lite"/>
    </source>
</evidence>
<feature type="region of interest" description="Disordered" evidence="1">
    <location>
        <begin position="151"/>
        <end position="282"/>
    </location>
</feature>
<comment type="caution">
    <text evidence="3">The sequence shown here is derived from an EMBL/GenBank/DDBJ whole genome shotgun (WGS) entry which is preliminary data.</text>
</comment>
<dbReference type="PANTHER" id="PTHR14580">
    <property type="entry name" value="MULTIPLE MYELOMA TUMOR-ASSOCIATED PROTEIN 2 FAMILY MEMBER"/>
    <property type="match status" value="1"/>
</dbReference>
<dbReference type="AlphaFoldDB" id="A0A093VGG3"/>
<proteinExistence type="predicted"/>
<feature type="compositionally biased region" description="Basic and acidic residues" evidence="1">
    <location>
        <begin position="236"/>
        <end position="255"/>
    </location>
</feature>